<keyword evidence="1" id="KW-0378">Hydrolase</keyword>
<keyword evidence="4" id="KW-0472">Membrane</keyword>
<evidence type="ECO:0000256" key="2">
    <source>
        <dbReference type="PIRSR" id="PIRSR605754-1"/>
    </source>
</evidence>
<dbReference type="CDD" id="cd05830">
    <property type="entry name" value="Sortase_E"/>
    <property type="match status" value="1"/>
</dbReference>
<keyword evidence="5" id="KW-0614">Plasmid</keyword>
<dbReference type="NCBIfam" id="TIGR01076">
    <property type="entry name" value="sortase_fam"/>
    <property type="match status" value="1"/>
</dbReference>
<gene>
    <name evidence="5" type="ORF">B7017_p0184</name>
</gene>
<feature type="active site" description="Proton donor/acceptor" evidence="2">
    <location>
        <position position="180"/>
    </location>
</feature>
<geneLocation type="plasmid" evidence="5">
    <name>megaplasmid pMP7017</name>
</geneLocation>
<feature type="transmembrane region" description="Helical" evidence="4">
    <location>
        <begin position="56"/>
        <end position="77"/>
    </location>
</feature>
<feature type="active site" description="Acyl-thioester intermediate" evidence="2">
    <location>
        <position position="239"/>
    </location>
</feature>
<dbReference type="SUPFAM" id="SSF63817">
    <property type="entry name" value="Sortase"/>
    <property type="match status" value="1"/>
</dbReference>
<evidence type="ECO:0000256" key="4">
    <source>
        <dbReference type="SAM" id="Phobius"/>
    </source>
</evidence>
<dbReference type="RefSeq" id="WP_241487336.1">
    <property type="nucleotide sequence ID" value="NZ_KM406416.1"/>
</dbReference>
<dbReference type="AlphaFoldDB" id="A0A0A0UVE5"/>
<evidence type="ECO:0000313" key="5">
    <source>
        <dbReference type="EMBL" id="AIW55233.1"/>
    </source>
</evidence>
<dbReference type="Pfam" id="PF04203">
    <property type="entry name" value="Sortase"/>
    <property type="match status" value="1"/>
</dbReference>
<dbReference type="InterPro" id="IPR005754">
    <property type="entry name" value="Sortase"/>
</dbReference>
<feature type="transmembrane region" description="Helical" evidence="4">
    <location>
        <begin position="353"/>
        <end position="371"/>
    </location>
</feature>
<keyword evidence="4" id="KW-0812">Transmembrane</keyword>
<feature type="region of interest" description="Disordered" evidence="3">
    <location>
        <begin position="1"/>
        <end position="48"/>
    </location>
</feature>
<organism evidence="5">
    <name type="scientific">Bifidobacterium breve</name>
    <dbReference type="NCBI Taxonomy" id="1685"/>
    <lineage>
        <taxon>Bacteria</taxon>
        <taxon>Bacillati</taxon>
        <taxon>Actinomycetota</taxon>
        <taxon>Actinomycetes</taxon>
        <taxon>Bifidobacteriales</taxon>
        <taxon>Bifidobacteriaceae</taxon>
        <taxon>Bifidobacterium</taxon>
    </lineage>
</organism>
<accession>A0A0A0UVE5</accession>
<protein>
    <submittedName>
        <fullName evidence="5">Sortase protein</fullName>
    </submittedName>
</protein>
<proteinExistence type="predicted"/>
<evidence type="ECO:0000256" key="3">
    <source>
        <dbReference type="SAM" id="MobiDB-lite"/>
    </source>
</evidence>
<dbReference type="InterPro" id="IPR042003">
    <property type="entry name" value="Sortase_E"/>
</dbReference>
<dbReference type="InterPro" id="IPR023365">
    <property type="entry name" value="Sortase_dom-sf"/>
</dbReference>
<name>A0A0A0UVE5_BIFBR</name>
<reference evidence="5" key="1">
    <citation type="journal article" date="2015" name="Appl. Environ. Microbiol.">
        <title>Discovery of a conjugative megaplasmid in Bifidobacterium breve.</title>
        <authorList>
            <person name="Bottacini F."/>
            <person name="O'Connell Motherway M."/>
            <person name="Casey E."/>
            <person name="McDonnell B."/>
            <person name="Mahony J."/>
            <person name="Ventura M."/>
            <person name="van Sinderen D."/>
        </authorList>
    </citation>
    <scope>NUCLEOTIDE SEQUENCE</scope>
    <source>
        <strain evidence="5">JCM 7017</strain>
        <plasmid evidence="5">megaplasmid pMP7017</plasmid>
    </source>
</reference>
<feature type="compositionally biased region" description="Polar residues" evidence="3">
    <location>
        <begin position="21"/>
        <end position="35"/>
    </location>
</feature>
<dbReference type="EMBL" id="KM406416">
    <property type="protein sequence ID" value="AIW55233.1"/>
    <property type="molecule type" value="Genomic_DNA"/>
</dbReference>
<dbReference type="Gene3D" id="2.40.260.10">
    <property type="entry name" value="Sortase"/>
    <property type="match status" value="1"/>
</dbReference>
<keyword evidence="4" id="KW-1133">Transmembrane helix</keyword>
<dbReference type="GO" id="GO:0016787">
    <property type="term" value="F:hydrolase activity"/>
    <property type="evidence" value="ECO:0007669"/>
    <property type="project" value="UniProtKB-KW"/>
</dbReference>
<feature type="transmembrane region" description="Helical" evidence="4">
    <location>
        <begin position="304"/>
        <end position="324"/>
    </location>
</feature>
<evidence type="ECO:0000256" key="1">
    <source>
        <dbReference type="ARBA" id="ARBA00022801"/>
    </source>
</evidence>
<sequence>MGRHTVSAVKRNRLKEAAETAQKTTPMNTDGQQQPRGRRSLPVQPKTSSSRHILQLLSGLMIVTAILLGFHMGWIYIGNGMDQIHTQQVLSKNEGFKEVKDSTANGEQRIAKAQEGDPPIETVPKHGAVLGWMYIPRFGDNWKRAIQQGTDLTVLDNYGLGHYENTVMPGGKGNSAYAGHRTPGDMGPADRLETGDAIVIQTADYWYVYEMQSSWQTTPEDVNVLSDQGDARIITLTTCKNSLNLQDSLSARFIVRGRFKYWAKTADGIPQELVLDKSNVVKQAHATVSETVQKVSKHMPVNRFFAVASGMIWLLFFSVCWLVWRKDRKPLPSSWSLFTWLWRIQTGPIPLKAISWLMMWMTIMFAQWAWLSPWLATIFPMFSGNGALTSLPPEDGRFPISQ</sequence>